<keyword evidence="5 7" id="KW-0472">Membrane</keyword>
<feature type="domain" description="T-SNARE coiled-coil homology" evidence="8">
    <location>
        <begin position="199"/>
        <end position="261"/>
    </location>
</feature>
<evidence type="ECO:0000313" key="11">
    <source>
        <dbReference type="Proteomes" id="UP000682733"/>
    </source>
</evidence>
<dbReference type="SMART" id="SM00503">
    <property type="entry name" value="SynN"/>
    <property type="match status" value="1"/>
</dbReference>
<keyword evidence="4 7" id="KW-1133">Transmembrane helix</keyword>
<dbReference type="EMBL" id="CAJNOK010031247">
    <property type="protein sequence ID" value="CAF1469859.1"/>
    <property type="molecule type" value="Genomic_DNA"/>
</dbReference>
<dbReference type="GO" id="GO:0012505">
    <property type="term" value="C:endomembrane system"/>
    <property type="evidence" value="ECO:0007669"/>
    <property type="project" value="TreeGrafter"/>
</dbReference>
<evidence type="ECO:0000313" key="10">
    <source>
        <dbReference type="EMBL" id="CAF4261932.1"/>
    </source>
</evidence>
<accession>A0A8S2T0C5</accession>
<reference evidence="10" key="1">
    <citation type="submission" date="2021-02" db="EMBL/GenBank/DDBJ databases">
        <authorList>
            <person name="Nowell W R."/>
        </authorList>
    </citation>
    <scope>NUCLEOTIDE SEQUENCE</scope>
</reference>
<dbReference type="GO" id="GO:0005484">
    <property type="term" value="F:SNAP receptor activity"/>
    <property type="evidence" value="ECO:0007669"/>
    <property type="project" value="TreeGrafter"/>
</dbReference>
<evidence type="ECO:0000256" key="6">
    <source>
        <dbReference type="SAM" id="Coils"/>
    </source>
</evidence>
<organism evidence="10 11">
    <name type="scientific">Didymodactylos carnosus</name>
    <dbReference type="NCBI Taxonomy" id="1234261"/>
    <lineage>
        <taxon>Eukaryota</taxon>
        <taxon>Metazoa</taxon>
        <taxon>Spiralia</taxon>
        <taxon>Gnathifera</taxon>
        <taxon>Rotifera</taxon>
        <taxon>Eurotatoria</taxon>
        <taxon>Bdelloidea</taxon>
        <taxon>Philodinida</taxon>
        <taxon>Philodinidae</taxon>
        <taxon>Didymodactylos</taxon>
    </lineage>
</organism>
<evidence type="ECO:0000256" key="1">
    <source>
        <dbReference type="ARBA" id="ARBA00004211"/>
    </source>
</evidence>
<evidence type="ECO:0000256" key="7">
    <source>
        <dbReference type="SAM" id="Phobius"/>
    </source>
</evidence>
<feature type="transmembrane region" description="Helical" evidence="7">
    <location>
        <begin position="271"/>
        <end position="293"/>
    </location>
</feature>
<dbReference type="Gene3D" id="1.20.58.70">
    <property type="match status" value="1"/>
</dbReference>
<name>A0A8S2T0C5_9BILA</name>
<evidence type="ECO:0000313" key="9">
    <source>
        <dbReference type="EMBL" id="CAF1469859.1"/>
    </source>
</evidence>
<dbReference type="PROSITE" id="PS50192">
    <property type="entry name" value="T_SNARE"/>
    <property type="match status" value="1"/>
</dbReference>
<dbReference type="InterPro" id="IPR045242">
    <property type="entry name" value="Syntaxin"/>
</dbReference>
<dbReference type="InterPro" id="IPR006011">
    <property type="entry name" value="Syntaxin_N"/>
</dbReference>
<dbReference type="GO" id="GO:0005886">
    <property type="term" value="C:plasma membrane"/>
    <property type="evidence" value="ECO:0007669"/>
    <property type="project" value="TreeGrafter"/>
</dbReference>
<dbReference type="Pfam" id="PF00804">
    <property type="entry name" value="Syntaxin"/>
    <property type="match status" value="1"/>
</dbReference>
<dbReference type="EMBL" id="CAJOBA010053132">
    <property type="protein sequence ID" value="CAF4261932.1"/>
    <property type="molecule type" value="Genomic_DNA"/>
</dbReference>
<dbReference type="GO" id="GO:0006886">
    <property type="term" value="P:intracellular protein transport"/>
    <property type="evidence" value="ECO:0007669"/>
    <property type="project" value="TreeGrafter"/>
</dbReference>
<dbReference type="InterPro" id="IPR010989">
    <property type="entry name" value="SNARE"/>
</dbReference>
<evidence type="ECO:0000256" key="2">
    <source>
        <dbReference type="ARBA" id="ARBA00009063"/>
    </source>
</evidence>
<evidence type="ECO:0000259" key="8">
    <source>
        <dbReference type="PROSITE" id="PS50192"/>
    </source>
</evidence>
<feature type="coiled-coil region" evidence="6">
    <location>
        <begin position="77"/>
        <end position="107"/>
    </location>
</feature>
<dbReference type="SMART" id="SM00397">
    <property type="entry name" value="t_SNARE"/>
    <property type="match status" value="1"/>
</dbReference>
<sequence length="298" mass="34534">MKDRLLALRAFQNAEDSEIEGTFATINIEDTDHFMSECFVQVEFLHENINKIYELVGEVKELHSTILVAPLIDDSIKKELEKKMFEIKKTANEVQQRLRKMEQVKEQDNQFQTQSSKSRAAIRIKELQLWVNTKRFHDIMNEYNNTMLNYRLRCKERIIRQSEIAGCTMTESEVEGMLDNGDLAIITIRIMLETEQAKQRLIEGRHGDIIKLTASVEELNGMFLTLANLVQTQDGTINRTLNNVIDNETLVKKVCRCVPPKPHMTCRRKRINIITAVVIVIAVFIIALAVIVIRRWSF</sequence>
<dbReference type="SUPFAM" id="SSF47661">
    <property type="entry name" value="t-snare proteins"/>
    <property type="match status" value="1"/>
</dbReference>
<dbReference type="CDD" id="cd00179">
    <property type="entry name" value="SynN"/>
    <property type="match status" value="1"/>
</dbReference>
<proteinExistence type="inferred from homology"/>
<dbReference type="Proteomes" id="UP000677228">
    <property type="component" value="Unassembled WGS sequence"/>
</dbReference>
<keyword evidence="3 7" id="KW-0812">Transmembrane</keyword>
<dbReference type="GO" id="GO:0048278">
    <property type="term" value="P:vesicle docking"/>
    <property type="evidence" value="ECO:0007669"/>
    <property type="project" value="TreeGrafter"/>
</dbReference>
<evidence type="ECO:0000256" key="4">
    <source>
        <dbReference type="ARBA" id="ARBA00022989"/>
    </source>
</evidence>
<dbReference type="PANTHER" id="PTHR19957:SF307">
    <property type="entry name" value="PROTEIN SSO1-RELATED"/>
    <property type="match status" value="1"/>
</dbReference>
<dbReference type="AlphaFoldDB" id="A0A8S2T0C5"/>
<dbReference type="GO" id="GO:0006887">
    <property type="term" value="P:exocytosis"/>
    <property type="evidence" value="ECO:0007669"/>
    <property type="project" value="TreeGrafter"/>
</dbReference>
<dbReference type="PANTHER" id="PTHR19957">
    <property type="entry name" value="SYNTAXIN"/>
    <property type="match status" value="1"/>
</dbReference>
<dbReference type="GO" id="GO:0000149">
    <property type="term" value="F:SNARE binding"/>
    <property type="evidence" value="ECO:0007669"/>
    <property type="project" value="TreeGrafter"/>
</dbReference>
<dbReference type="Gene3D" id="1.20.5.110">
    <property type="match status" value="1"/>
</dbReference>
<dbReference type="GO" id="GO:0006906">
    <property type="term" value="P:vesicle fusion"/>
    <property type="evidence" value="ECO:0007669"/>
    <property type="project" value="TreeGrafter"/>
</dbReference>
<dbReference type="InterPro" id="IPR000727">
    <property type="entry name" value="T_SNARE_dom"/>
</dbReference>
<gene>
    <name evidence="9" type="ORF">OVA965_LOCUS35610</name>
    <name evidence="10" type="ORF">TMI583_LOCUS36583</name>
</gene>
<evidence type="ECO:0000256" key="3">
    <source>
        <dbReference type="ARBA" id="ARBA00022692"/>
    </source>
</evidence>
<comment type="similarity">
    <text evidence="2">Belongs to the syntaxin family.</text>
</comment>
<keyword evidence="6" id="KW-0175">Coiled coil</keyword>
<protein>
    <recommendedName>
        <fullName evidence="8">t-SNARE coiled-coil homology domain-containing protein</fullName>
    </recommendedName>
</protein>
<evidence type="ECO:0000256" key="5">
    <source>
        <dbReference type="ARBA" id="ARBA00023136"/>
    </source>
</evidence>
<comment type="caution">
    <text evidence="10">The sequence shown here is derived from an EMBL/GenBank/DDBJ whole genome shotgun (WGS) entry which is preliminary data.</text>
</comment>
<dbReference type="Proteomes" id="UP000682733">
    <property type="component" value="Unassembled WGS sequence"/>
</dbReference>
<comment type="subcellular location">
    <subcellularLocation>
        <location evidence="1">Membrane</location>
        <topology evidence="1">Single-pass type IV membrane protein</topology>
    </subcellularLocation>
</comment>
<dbReference type="GO" id="GO:0031201">
    <property type="term" value="C:SNARE complex"/>
    <property type="evidence" value="ECO:0007669"/>
    <property type="project" value="TreeGrafter"/>
</dbReference>